<dbReference type="AlphaFoldDB" id="A0A397UZ13"/>
<dbReference type="EMBL" id="QKWP01000987">
    <property type="protein sequence ID" value="RIB12813.1"/>
    <property type="molecule type" value="Genomic_DNA"/>
</dbReference>
<accession>A0A397UZ13</accession>
<protein>
    <submittedName>
        <fullName evidence="2">Uncharacterized protein</fullName>
    </submittedName>
</protein>
<evidence type="ECO:0000256" key="1">
    <source>
        <dbReference type="SAM" id="MobiDB-lite"/>
    </source>
</evidence>
<name>A0A397UZ13_9GLOM</name>
<comment type="caution">
    <text evidence="2">The sequence shown here is derived from an EMBL/GenBank/DDBJ whole genome shotgun (WGS) entry which is preliminary data.</text>
</comment>
<evidence type="ECO:0000313" key="3">
    <source>
        <dbReference type="Proteomes" id="UP000266673"/>
    </source>
</evidence>
<sequence>MNPLPKMKNTKEHKLQKCATGARNGRQKKKKTPKNTTYKQATELGNNKPISGERETPYLTIPSTNQRKKTNRQHQRRKVPTSKR</sequence>
<proteinExistence type="predicted"/>
<organism evidence="2 3">
    <name type="scientific">Gigaspora rosea</name>
    <dbReference type="NCBI Taxonomy" id="44941"/>
    <lineage>
        <taxon>Eukaryota</taxon>
        <taxon>Fungi</taxon>
        <taxon>Fungi incertae sedis</taxon>
        <taxon>Mucoromycota</taxon>
        <taxon>Glomeromycotina</taxon>
        <taxon>Glomeromycetes</taxon>
        <taxon>Diversisporales</taxon>
        <taxon>Gigasporaceae</taxon>
        <taxon>Gigaspora</taxon>
    </lineage>
</organism>
<keyword evidence="3" id="KW-1185">Reference proteome</keyword>
<gene>
    <name evidence="2" type="ORF">C2G38_2199677</name>
</gene>
<dbReference type="Proteomes" id="UP000266673">
    <property type="component" value="Unassembled WGS sequence"/>
</dbReference>
<feature type="region of interest" description="Disordered" evidence="1">
    <location>
        <begin position="1"/>
        <end position="84"/>
    </location>
</feature>
<evidence type="ECO:0000313" key="2">
    <source>
        <dbReference type="EMBL" id="RIB12813.1"/>
    </source>
</evidence>
<feature type="compositionally biased region" description="Basic residues" evidence="1">
    <location>
        <begin position="66"/>
        <end position="84"/>
    </location>
</feature>
<reference evidence="2 3" key="1">
    <citation type="submission" date="2018-06" db="EMBL/GenBank/DDBJ databases">
        <title>Comparative genomics reveals the genomic features of Rhizophagus irregularis, R. cerebriforme, R. diaphanum and Gigaspora rosea, and their symbiotic lifestyle signature.</title>
        <authorList>
            <person name="Morin E."/>
            <person name="San Clemente H."/>
            <person name="Chen E.C.H."/>
            <person name="De La Providencia I."/>
            <person name="Hainaut M."/>
            <person name="Kuo A."/>
            <person name="Kohler A."/>
            <person name="Murat C."/>
            <person name="Tang N."/>
            <person name="Roy S."/>
            <person name="Loubradou J."/>
            <person name="Henrissat B."/>
            <person name="Grigoriev I.V."/>
            <person name="Corradi N."/>
            <person name="Roux C."/>
            <person name="Martin F.M."/>
        </authorList>
    </citation>
    <scope>NUCLEOTIDE SEQUENCE [LARGE SCALE GENOMIC DNA]</scope>
    <source>
        <strain evidence="2 3">DAOM 194757</strain>
    </source>
</reference>